<organism evidence="1 2">
    <name type="scientific">Sporanaerobium hydrogeniformans</name>
    <dbReference type="NCBI Taxonomy" id="3072179"/>
    <lineage>
        <taxon>Bacteria</taxon>
        <taxon>Bacillati</taxon>
        <taxon>Bacillota</taxon>
        <taxon>Clostridia</taxon>
        <taxon>Lachnospirales</taxon>
        <taxon>Lachnospiraceae</taxon>
        <taxon>Sporanaerobium</taxon>
    </lineage>
</organism>
<name>A0AC61DDZ4_9FIRM</name>
<evidence type="ECO:0000313" key="2">
    <source>
        <dbReference type="Proteomes" id="UP000224460"/>
    </source>
</evidence>
<dbReference type="Proteomes" id="UP000224460">
    <property type="component" value="Unassembled WGS sequence"/>
</dbReference>
<proteinExistence type="predicted"/>
<reference evidence="1" key="1">
    <citation type="submission" date="2017-10" db="EMBL/GenBank/DDBJ databases">
        <title>Genome sequence of cellulolytic Lachnospiraceae bacterium XHS1971 isolated from hotspring sediment.</title>
        <authorList>
            <person name="Vasudevan G."/>
            <person name="Joshi A.J."/>
            <person name="Hivarkar S."/>
            <person name="Lanjekar V.B."/>
            <person name="Dhakephalkar P.K."/>
            <person name="Dagar S."/>
        </authorList>
    </citation>
    <scope>NUCLEOTIDE SEQUENCE</scope>
    <source>
        <strain evidence="1">XHS1971</strain>
    </source>
</reference>
<keyword evidence="2" id="KW-1185">Reference proteome</keyword>
<accession>A0AC61DDZ4</accession>
<evidence type="ECO:0000313" key="1">
    <source>
        <dbReference type="EMBL" id="PHV71127.1"/>
    </source>
</evidence>
<gene>
    <name evidence="1" type="ORF">CS063_07295</name>
</gene>
<comment type="caution">
    <text evidence="1">The sequence shown here is derived from an EMBL/GenBank/DDBJ whole genome shotgun (WGS) entry which is preliminary data.</text>
</comment>
<sequence>MNEKYPYRLITNKEVTYLQFSLWEKEDKLVHGFTTRHGGVSTGILASLNLGFNRGDDKEKVYENYQRVCKALEVECSSLVLSKQVHETHIEKVTEEEKGNGFNRPNKWESVDGLYTRTKGVTLVTHFADCVPLFFYAPGYDIVGMAHAGWRGTVGQIGRKMVELWVEKECIPLSAIQVAIGPSIGPCCFEVDKEVADIFKAVFGEEDFIQNTSKEQKYNIDLWACNKQVLMNCGILEHNIVVSKLCTCCHDNLFFSHRKTKGQRGTLGGFMALKD</sequence>
<protein>
    <submittedName>
        <fullName evidence="1">Uncharacterized protein</fullName>
    </submittedName>
</protein>
<dbReference type="EMBL" id="PEDL01000005">
    <property type="protein sequence ID" value="PHV71127.1"/>
    <property type="molecule type" value="Genomic_DNA"/>
</dbReference>